<dbReference type="KEGG" id="mhey:H2LOC_008545"/>
<gene>
    <name evidence="1" type="ORF">H2LOC_008545</name>
</gene>
<evidence type="ECO:0000313" key="1">
    <source>
        <dbReference type="EMBL" id="QGM45747.1"/>
    </source>
</evidence>
<evidence type="ECO:0000313" key="2">
    <source>
        <dbReference type="Proteomes" id="UP000309061"/>
    </source>
</evidence>
<dbReference type="RefSeq" id="WP_136496018.1">
    <property type="nucleotide sequence ID" value="NZ_CP046052.1"/>
</dbReference>
<proteinExistence type="predicted"/>
<protein>
    <submittedName>
        <fullName evidence="1">Uncharacterized protein</fullName>
    </submittedName>
</protein>
<sequence length="73" mass="8143">MNVSLEQAIEIHARALSRRLKSDAPANARERAAQLKEKGDHEGHLVWLNVAETSERLLSGGEEPQFASSRLEH</sequence>
<keyword evidence="2" id="KW-1185">Reference proteome</keyword>
<dbReference type="Proteomes" id="UP000309061">
    <property type="component" value="Chromosome"/>
</dbReference>
<dbReference type="AlphaFoldDB" id="A0A6B8KDJ3"/>
<organism evidence="1 2">
    <name type="scientific">Methylocystis heyeri</name>
    <dbReference type="NCBI Taxonomy" id="391905"/>
    <lineage>
        <taxon>Bacteria</taxon>
        <taxon>Pseudomonadati</taxon>
        <taxon>Pseudomonadota</taxon>
        <taxon>Alphaproteobacteria</taxon>
        <taxon>Hyphomicrobiales</taxon>
        <taxon>Methylocystaceae</taxon>
        <taxon>Methylocystis</taxon>
    </lineage>
</organism>
<accession>A0A6B8KDJ3</accession>
<name>A0A6B8KDJ3_9HYPH</name>
<reference evidence="1 2" key="1">
    <citation type="submission" date="2019-11" db="EMBL/GenBank/DDBJ databases">
        <title>The genome sequence of Methylocystis heyeri.</title>
        <authorList>
            <person name="Oshkin I.Y."/>
            <person name="Miroshnikov K."/>
            <person name="Dedysh S.N."/>
        </authorList>
    </citation>
    <scope>NUCLEOTIDE SEQUENCE [LARGE SCALE GENOMIC DNA]</scope>
    <source>
        <strain evidence="1 2">H2</strain>
    </source>
</reference>
<dbReference type="OrthoDB" id="8453929at2"/>
<dbReference type="EMBL" id="CP046052">
    <property type="protein sequence ID" value="QGM45747.1"/>
    <property type="molecule type" value="Genomic_DNA"/>
</dbReference>